<evidence type="ECO:0000256" key="1">
    <source>
        <dbReference type="SAM" id="Phobius"/>
    </source>
</evidence>
<feature type="transmembrane region" description="Helical" evidence="1">
    <location>
        <begin position="150"/>
        <end position="174"/>
    </location>
</feature>
<accession>A0A930DZD2</accession>
<gene>
    <name evidence="2" type="ORF">HXM94_00575</name>
</gene>
<organism evidence="2 3">
    <name type="scientific">Parvimonas micra</name>
    <dbReference type="NCBI Taxonomy" id="33033"/>
    <lineage>
        <taxon>Bacteria</taxon>
        <taxon>Bacillati</taxon>
        <taxon>Bacillota</taxon>
        <taxon>Tissierellia</taxon>
        <taxon>Tissierellales</taxon>
        <taxon>Peptoniphilaceae</taxon>
        <taxon>Parvimonas</taxon>
    </lineage>
</organism>
<keyword evidence="1" id="KW-0812">Transmembrane</keyword>
<name>A0A930DZD2_9FIRM</name>
<sequence length="261" mass="31565">MKLLEKKISWILKLEKNSQFKKTDKISSFELGPWILFADYYGAKLFLKTIEDQFYVEHKVLYFLSKLPDTEEEFNEMILEIVKNGEPVEDRIEVGYYRDFMNLKKSMLDINSELQRGHRFNLKSALSKKERLKVSILEVLKIRFLKKLKLDFTITTLWFEFWYMVIYFLGIILLKDEFKFLEFLMILSFVLLISIIFHYIRFFKQNKKIKKVFNSIDELGIDFYKIDFKLFLKQFLTEKEANSIITQFLFWSNSNLINSKD</sequence>
<dbReference type="EMBL" id="JABZRE010000001">
    <property type="protein sequence ID" value="MBF1306268.1"/>
    <property type="molecule type" value="Genomic_DNA"/>
</dbReference>
<dbReference type="AlphaFoldDB" id="A0A930DZD2"/>
<feature type="transmembrane region" description="Helical" evidence="1">
    <location>
        <begin position="180"/>
        <end position="200"/>
    </location>
</feature>
<dbReference type="Proteomes" id="UP000758611">
    <property type="component" value="Unassembled WGS sequence"/>
</dbReference>
<evidence type="ECO:0000313" key="3">
    <source>
        <dbReference type="Proteomes" id="UP000758611"/>
    </source>
</evidence>
<proteinExistence type="predicted"/>
<comment type="caution">
    <text evidence="2">The sequence shown here is derived from an EMBL/GenBank/DDBJ whole genome shotgun (WGS) entry which is preliminary data.</text>
</comment>
<reference evidence="2" key="1">
    <citation type="submission" date="2020-04" db="EMBL/GenBank/DDBJ databases">
        <title>Deep metagenomics examines the oral microbiome during advanced dental caries in children, revealing novel taxa and co-occurrences with host molecules.</title>
        <authorList>
            <person name="Baker J.L."/>
            <person name="Morton J.T."/>
            <person name="Dinis M."/>
            <person name="Alvarez R."/>
            <person name="Tran N.C."/>
            <person name="Knight R."/>
            <person name="Edlund A."/>
        </authorList>
    </citation>
    <scope>NUCLEOTIDE SEQUENCE</scope>
    <source>
        <strain evidence="2">JCVI_23_bin.11</strain>
    </source>
</reference>
<dbReference type="RefSeq" id="WP_278476720.1">
    <property type="nucleotide sequence ID" value="NZ_JABZRE010000001.1"/>
</dbReference>
<evidence type="ECO:0000313" key="2">
    <source>
        <dbReference type="EMBL" id="MBF1306268.1"/>
    </source>
</evidence>
<keyword evidence="1" id="KW-1133">Transmembrane helix</keyword>
<protein>
    <submittedName>
        <fullName evidence="2">Uncharacterized protein</fullName>
    </submittedName>
</protein>
<keyword evidence="1" id="KW-0472">Membrane</keyword>